<keyword evidence="3" id="KW-0997">Cell inner membrane</keyword>
<proteinExistence type="inferred from homology"/>
<comment type="subcellular location">
    <subcellularLocation>
        <location evidence="1">Cell membrane</location>
        <topology evidence="1">Multi-pass membrane protein</topology>
    </subcellularLocation>
</comment>
<evidence type="ECO:0000256" key="5">
    <source>
        <dbReference type="ARBA" id="ARBA00022989"/>
    </source>
</evidence>
<dbReference type="Proteomes" id="UP000287857">
    <property type="component" value="Unassembled WGS sequence"/>
</dbReference>
<dbReference type="InterPro" id="IPR024528">
    <property type="entry name" value="ThrE_2"/>
</dbReference>
<keyword evidence="2" id="KW-1003">Cell membrane</keyword>
<evidence type="ECO:0000313" key="10">
    <source>
        <dbReference type="EMBL" id="RSU00270.1"/>
    </source>
</evidence>
<dbReference type="GO" id="GO:0005886">
    <property type="term" value="C:plasma membrane"/>
    <property type="evidence" value="ECO:0007669"/>
    <property type="project" value="UniProtKB-SubCell"/>
</dbReference>
<keyword evidence="6 8" id="KW-0472">Membrane</keyword>
<evidence type="ECO:0000256" key="4">
    <source>
        <dbReference type="ARBA" id="ARBA00022692"/>
    </source>
</evidence>
<feature type="transmembrane region" description="Helical" evidence="8">
    <location>
        <begin position="25"/>
        <end position="43"/>
    </location>
</feature>
<dbReference type="GO" id="GO:0015744">
    <property type="term" value="P:succinate transport"/>
    <property type="evidence" value="ECO:0007669"/>
    <property type="project" value="TreeGrafter"/>
</dbReference>
<protein>
    <recommendedName>
        <fullName evidence="9">Threonine/Serine exporter ThrE domain-containing protein</fullName>
    </recommendedName>
</protein>
<sequence length="150" mass="16540">MGLQLFFSFLVSASTAILNNVERRFIILCGISGVITAGVYDYLNIYNSAAISSLISCIALSLFSQLLYHLTKMPSIIFTISGIMPIVPGSLLFKTFNSLAENNYTHAINYGSQAILVGFSIAVGLILNETFTSILVNLKRKFLPRKKKDY</sequence>
<dbReference type="PANTHER" id="PTHR34390">
    <property type="entry name" value="UPF0442 PROTEIN YJJB-RELATED"/>
    <property type="match status" value="1"/>
</dbReference>
<comment type="similarity">
    <text evidence="7">Belongs to the ThrE exporter (TC 2.A.79) family.</text>
</comment>
<evidence type="ECO:0000256" key="7">
    <source>
        <dbReference type="ARBA" id="ARBA00034125"/>
    </source>
</evidence>
<dbReference type="AlphaFoldDB" id="A0A430A1L8"/>
<evidence type="ECO:0000259" key="9">
    <source>
        <dbReference type="Pfam" id="PF12821"/>
    </source>
</evidence>
<keyword evidence="5 8" id="KW-1133">Transmembrane helix</keyword>
<gene>
    <name evidence="10" type="ORF">CBF37_02940</name>
</gene>
<accession>A0A430A1L8</accession>
<feature type="transmembrane region" description="Helical" evidence="8">
    <location>
        <begin position="113"/>
        <end position="138"/>
    </location>
</feature>
<feature type="transmembrane region" description="Helical" evidence="8">
    <location>
        <begin position="75"/>
        <end position="93"/>
    </location>
</feature>
<evidence type="ECO:0000256" key="6">
    <source>
        <dbReference type="ARBA" id="ARBA00023136"/>
    </source>
</evidence>
<dbReference type="RefSeq" id="WP_125983222.1">
    <property type="nucleotide sequence ID" value="NZ_NGJS01000002.1"/>
</dbReference>
<dbReference type="InterPro" id="IPR050539">
    <property type="entry name" value="ThrE_Dicarb/AminoAcid_Exp"/>
</dbReference>
<dbReference type="PANTHER" id="PTHR34390:SF1">
    <property type="entry name" value="SUCCINATE TRANSPORTER SUBUNIT YJJB-RELATED"/>
    <property type="match status" value="1"/>
</dbReference>
<dbReference type="OrthoDB" id="9810047at2"/>
<feature type="transmembrane region" description="Helical" evidence="8">
    <location>
        <begin position="49"/>
        <end position="68"/>
    </location>
</feature>
<keyword evidence="11" id="KW-1185">Reference proteome</keyword>
<evidence type="ECO:0000313" key="11">
    <source>
        <dbReference type="Proteomes" id="UP000287857"/>
    </source>
</evidence>
<evidence type="ECO:0000256" key="3">
    <source>
        <dbReference type="ARBA" id="ARBA00022519"/>
    </source>
</evidence>
<feature type="domain" description="Threonine/Serine exporter ThrE" evidence="9">
    <location>
        <begin position="4"/>
        <end position="130"/>
    </location>
</feature>
<reference evidence="10 11" key="1">
    <citation type="submission" date="2017-05" db="EMBL/GenBank/DDBJ databases">
        <title>Vagococcus spp. assemblies.</title>
        <authorList>
            <person name="Gulvik C.A."/>
        </authorList>
    </citation>
    <scope>NUCLEOTIDE SEQUENCE [LARGE SCALE GENOMIC DNA]</scope>
    <source>
        <strain evidence="10 11">SS1995</strain>
    </source>
</reference>
<organism evidence="10 11">
    <name type="scientific">Vagococcus vulneris</name>
    <dbReference type="NCBI Taxonomy" id="1977869"/>
    <lineage>
        <taxon>Bacteria</taxon>
        <taxon>Bacillati</taxon>
        <taxon>Bacillota</taxon>
        <taxon>Bacilli</taxon>
        <taxon>Lactobacillales</taxon>
        <taxon>Enterococcaceae</taxon>
        <taxon>Vagococcus</taxon>
    </lineage>
</organism>
<evidence type="ECO:0000256" key="8">
    <source>
        <dbReference type="SAM" id="Phobius"/>
    </source>
</evidence>
<evidence type="ECO:0000256" key="2">
    <source>
        <dbReference type="ARBA" id="ARBA00022475"/>
    </source>
</evidence>
<dbReference type="EMBL" id="NGJS01000002">
    <property type="protein sequence ID" value="RSU00270.1"/>
    <property type="molecule type" value="Genomic_DNA"/>
</dbReference>
<keyword evidence="4 8" id="KW-0812">Transmembrane</keyword>
<dbReference type="Pfam" id="PF12821">
    <property type="entry name" value="ThrE_2"/>
    <property type="match status" value="1"/>
</dbReference>
<evidence type="ECO:0000256" key="1">
    <source>
        <dbReference type="ARBA" id="ARBA00004651"/>
    </source>
</evidence>
<comment type="caution">
    <text evidence="10">The sequence shown here is derived from an EMBL/GenBank/DDBJ whole genome shotgun (WGS) entry which is preliminary data.</text>
</comment>
<name>A0A430A1L8_9ENTE</name>